<protein>
    <recommendedName>
        <fullName evidence="3">CopG family transcriptional regulator</fullName>
    </recommendedName>
</protein>
<accession>C7XPW0</accession>
<gene>
    <name evidence="1" type="ORF">HMPREF0946_00926</name>
</gene>
<organism evidence="1 2">
    <name type="scientific">Fusobacterium vincentii 3_1_36A2</name>
    <dbReference type="NCBI Taxonomy" id="469604"/>
    <lineage>
        <taxon>Bacteria</taxon>
        <taxon>Fusobacteriati</taxon>
        <taxon>Fusobacteriota</taxon>
        <taxon>Fusobacteriia</taxon>
        <taxon>Fusobacteriales</taxon>
        <taxon>Fusobacteriaceae</taxon>
        <taxon>Fusobacterium</taxon>
    </lineage>
</organism>
<dbReference type="AlphaFoldDB" id="C7XPW0"/>
<dbReference type="KEGG" id="fnc:HMPREF0946_00926"/>
<evidence type="ECO:0008006" key="3">
    <source>
        <dbReference type="Google" id="ProtNLM"/>
    </source>
</evidence>
<dbReference type="RefSeq" id="WP_008799744.1">
    <property type="nucleotide sequence ID" value="NC_022196.1"/>
</dbReference>
<dbReference type="HOGENOM" id="CLU_2769932_0_0_0"/>
<dbReference type="EMBL" id="CP003700">
    <property type="protein sequence ID" value="EEU32853.1"/>
    <property type="molecule type" value="Genomic_DNA"/>
</dbReference>
<name>C7XPW0_FUSVC</name>
<dbReference type="Proteomes" id="UP000016231">
    <property type="component" value="Chromosome"/>
</dbReference>
<evidence type="ECO:0000313" key="2">
    <source>
        <dbReference type="Proteomes" id="UP000016231"/>
    </source>
</evidence>
<proteinExistence type="predicted"/>
<reference evidence="1 2" key="1">
    <citation type="submission" date="2013-08" db="EMBL/GenBank/DDBJ databases">
        <title>The Genome Sequence of Fusobacterium sp. 3_1_36A2.</title>
        <authorList>
            <consortium name="The Broad Institute Genome Sequencing Platform"/>
            <person name="Earl A."/>
            <person name="Ward D."/>
            <person name="Feldgarden M."/>
            <person name="Gevers D."/>
            <person name="Strauss J."/>
            <person name="White A."/>
            <person name="Allen-Vercoe E."/>
            <person name="Walker B."/>
            <person name="Young S.K."/>
            <person name="Zeng Q."/>
            <person name="Gargeya S."/>
            <person name="Fitzgerald M."/>
            <person name="Haas B."/>
            <person name="Abouelleil A."/>
            <person name="Alvarado L."/>
            <person name="Arachchi H.M."/>
            <person name="Berlin A.M."/>
            <person name="Chapman S.B."/>
            <person name="Goldberg J."/>
            <person name="Griggs A."/>
            <person name="Gujja S."/>
            <person name="Hansen M."/>
            <person name="Howarth C."/>
            <person name="Imamovic A."/>
            <person name="Larimer J."/>
            <person name="McCowen C."/>
            <person name="Montmayeur A."/>
            <person name="Murphy C."/>
            <person name="Neiman D."/>
            <person name="Pearson M."/>
            <person name="Priest M."/>
            <person name="Roberts A."/>
            <person name="Saif S."/>
            <person name="Shea T."/>
            <person name="Sisk P."/>
            <person name="Sykes S."/>
            <person name="Wortman J."/>
            <person name="Nusbaum C."/>
            <person name="Birren B."/>
        </authorList>
    </citation>
    <scope>NUCLEOTIDE SEQUENCE [LARGE SCALE GENOMIC DNA]</scope>
    <source>
        <strain evidence="1 2">3_1_36A2</strain>
    </source>
</reference>
<sequence>MNEKKIDIKKILNDAKNNKKKEILSFSITNENKIKLKELAKAYSISVSSLIELIIKEFFDSSDYWEEDC</sequence>
<evidence type="ECO:0000313" key="1">
    <source>
        <dbReference type="EMBL" id="EEU32853.1"/>
    </source>
</evidence>